<dbReference type="Proteomes" id="UP000049455">
    <property type="component" value="Unassembled WGS sequence"/>
</dbReference>
<dbReference type="InterPro" id="IPR006141">
    <property type="entry name" value="Intein_N"/>
</dbReference>
<dbReference type="SUPFAM" id="SSF51294">
    <property type="entry name" value="Hedgehog/intein (Hint) domain"/>
    <property type="match status" value="1"/>
</dbReference>
<dbReference type="InterPro" id="IPR028992">
    <property type="entry name" value="Hedgehog/Intein_dom"/>
</dbReference>
<feature type="domain" description="Hedgehog/Intein (Hint)" evidence="1">
    <location>
        <begin position="177"/>
        <end position="272"/>
    </location>
</feature>
<dbReference type="Pfam" id="PF13403">
    <property type="entry name" value="Hint_2"/>
    <property type="match status" value="1"/>
</dbReference>
<proteinExistence type="predicted"/>
<evidence type="ECO:0000313" key="3">
    <source>
        <dbReference type="Proteomes" id="UP000049455"/>
    </source>
</evidence>
<reference evidence="2 3" key="1">
    <citation type="submission" date="2015-09" db="EMBL/GenBank/DDBJ databases">
        <authorList>
            <person name="Jackson K.R."/>
            <person name="Lunt B.L."/>
            <person name="Fisher J.N.B."/>
            <person name="Gardner A.V."/>
            <person name="Bailey M.E."/>
            <person name="Deus L.M."/>
            <person name="Earl A.S."/>
            <person name="Gibby P.D."/>
            <person name="Hartmann K.A."/>
            <person name="Liu J.E."/>
            <person name="Manci A.M."/>
            <person name="Nielsen D.A."/>
            <person name="Solomon M.B."/>
            <person name="Breakwell D.P."/>
            <person name="Burnett S.H."/>
            <person name="Grose J.H."/>
        </authorList>
    </citation>
    <scope>NUCLEOTIDE SEQUENCE [LARGE SCALE GENOMIC DNA]</scope>
    <source>
        <strain evidence="2 3">CECT 7799</strain>
    </source>
</reference>
<accession>A0A0M7B9W8</accession>
<dbReference type="RefSeq" id="WP_055662414.1">
    <property type="nucleotide sequence ID" value="NZ_CYPR01000043.1"/>
</dbReference>
<dbReference type="STRING" id="313367.JSE7799_00751"/>
<protein>
    <recommendedName>
        <fullName evidence="1">Hedgehog/Intein (Hint) domain-containing protein</fullName>
    </recommendedName>
</protein>
<name>A0A0M7B9W8_9RHOB</name>
<dbReference type="GO" id="GO:0016539">
    <property type="term" value="P:intein-mediated protein splicing"/>
    <property type="evidence" value="ECO:0007669"/>
    <property type="project" value="InterPro"/>
</dbReference>
<organism evidence="2 3">
    <name type="scientific">Jannaschia seosinensis</name>
    <dbReference type="NCBI Taxonomy" id="313367"/>
    <lineage>
        <taxon>Bacteria</taxon>
        <taxon>Pseudomonadati</taxon>
        <taxon>Pseudomonadota</taxon>
        <taxon>Alphaproteobacteria</taxon>
        <taxon>Rhodobacterales</taxon>
        <taxon>Roseobacteraceae</taxon>
        <taxon>Jannaschia</taxon>
    </lineage>
</organism>
<dbReference type="PROSITE" id="PS50817">
    <property type="entry name" value="INTEIN_N_TER"/>
    <property type="match status" value="1"/>
</dbReference>
<evidence type="ECO:0000259" key="1">
    <source>
        <dbReference type="Pfam" id="PF13403"/>
    </source>
</evidence>
<dbReference type="OrthoDB" id="7655157at2"/>
<gene>
    <name evidence="2" type="ORF">JSE7799_00751</name>
</gene>
<dbReference type="EMBL" id="CYPR01000043">
    <property type="protein sequence ID" value="CUH26774.1"/>
    <property type="molecule type" value="Genomic_DNA"/>
</dbReference>
<dbReference type="InterPro" id="IPR036844">
    <property type="entry name" value="Hint_dom_sf"/>
</dbReference>
<sequence>MADIYRINIFSAQDLLNNGKKQPFDADTTSINACKLPSGKYTLGDTPPQFVDIVDAYNDVTPGQRGDAVDTFDDGTGARQYLGKDVTLTLDVNGTVTTRTFPAGSQVQAEFQLDFASGRSIVGLRIENPVSVCGPNSEPPFLTAGFSFVDEIPAPGTPLGKVVSQSDNVSIRYAEIPCFLPGTLILTPEGPRAVETLRVGDGVLTADNGVKRIRWTGRRDVGVADLTMHSDWRPIRVSADLVLSPLHRVLRRDAVLDLTTGESEMLVEARHLGLPPGDGPGQLPAFRL</sequence>
<dbReference type="Gene3D" id="2.170.16.10">
    <property type="entry name" value="Hedgehog/Intein (Hint) domain"/>
    <property type="match status" value="1"/>
</dbReference>
<dbReference type="AlphaFoldDB" id="A0A0M7B9W8"/>
<evidence type="ECO:0000313" key="2">
    <source>
        <dbReference type="EMBL" id="CUH26774.1"/>
    </source>
</evidence>
<keyword evidence="3" id="KW-1185">Reference proteome</keyword>